<dbReference type="GO" id="GO:0006950">
    <property type="term" value="P:response to stress"/>
    <property type="evidence" value="ECO:0007669"/>
    <property type="project" value="UniProtKB-ARBA"/>
</dbReference>
<protein>
    <submittedName>
        <fullName evidence="2">SprT domain-containing protein</fullName>
    </submittedName>
</protein>
<reference evidence="3" key="1">
    <citation type="submission" date="2019-08" db="EMBL/GenBank/DDBJ databases">
        <title>Limnoglobus roseus gen. nov., sp. nov., a novel freshwater planctomycete with a giant genome from the family Gemmataceae.</title>
        <authorList>
            <person name="Kulichevskaya I.S."/>
            <person name="Naumoff D.G."/>
            <person name="Miroshnikov K."/>
            <person name="Ivanova A."/>
            <person name="Philippov D.A."/>
            <person name="Hakobyan A."/>
            <person name="Rijpstra I.C."/>
            <person name="Sinninghe Damste J.S."/>
            <person name="Liesack W."/>
            <person name="Dedysh S.N."/>
        </authorList>
    </citation>
    <scope>NUCLEOTIDE SEQUENCE [LARGE SCALE GENOMIC DNA]</scope>
    <source>
        <strain evidence="3">PX52</strain>
    </source>
</reference>
<gene>
    <name evidence="2" type="ORF">PX52LOC_06284</name>
</gene>
<evidence type="ECO:0000259" key="1">
    <source>
        <dbReference type="SMART" id="SM00731"/>
    </source>
</evidence>
<keyword evidence="3" id="KW-1185">Reference proteome</keyword>
<organism evidence="2 3">
    <name type="scientific">Limnoglobus roseus</name>
    <dbReference type="NCBI Taxonomy" id="2598579"/>
    <lineage>
        <taxon>Bacteria</taxon>
        <taxon>Pseudomonadati</taxon>
        <taxon>Planctomycetota</taxon>
        <taxon>Planctomycetia</taxon>
        <taxon>Gemmatales</taxon>
        <taxon>Gemmataceae</taxon>
        <taxon>Limnoglobus</taxon>
    </lineage>
</organism>
<dbReference type="Pfam" id="PF10263">
    <property type="entry name" value="SprT-like"/>
    <property type="match status" value="1"/>
</dbReference>
<dbReference type="AlphaFoldDB" id="A0A5C1ANC1"/>
<proteinExistence type="predicted"/>
<sequence>MRPISDDQFATLWRAARSVAEVVERVREVVGGAFPRWAVIARVVAGRRSGILLPPLPDEALSLPRRCEPEDLARVRELAEGRMKRHGLAGWQFGFNANVRRAGVCKYPTQTRPGRIELSRHFIAHNSADEVLDTVLHEIAHAIVGPNHGHDAAWKAKCVEIGARPERCYGHHIVMPNGRWQAVCPGCSKVFDRHRRPKQMTGWHCKACGSEKGHLRWRCDDREEE</sequence>
<dbReference type="EMBL" id="CP042425">
    <property type="protein sequence ID" value="QEL19222.1"/>
    <property type="molecule type" value="Genomic_DNA"/>
</dbReference>
<dbReference type="InterPro" id="IPR006640">
    <property type="entry name" value="SprT-like_domain"/>
</dbReference>
<evidence type="ECO:0000313" key="3">
    <source>
        <dbReference type="Proteomes" id="UP000324974"/>
    </source>
</evidence>
<dbReference type="SMART" id="SM00731">
    <property type="entry name" value="SprT"/>
    <property type="match status" value="1"/>
</dbReference>
<accession>A0A5C1ANC1</accession>
<dbReference type="KEGG" id="lrs:PX52LOC_06284"/>
<name>A0A5C1ANC1_9BACT</name>
<evidence type="ECO:0000313" key="2">
    <source>
        <dbReference type="EMBL" id="QEL19222.1"/>
    </source>
</evidence>
<dbReference type="Proteomes" id="UP000324974">
    <property type="component" value="Chromosome"/>
</dbReference>
<feature type="domain" description="SprT-like" evidence="1">
    <location>
        <begin position="70"/>
        <end position="215"/>
    </location>
</feature>